<dbReference type="InterPro" id="IPR035965">
    <property type="entry name" value="PAS-like_dom_sf"/>
</dbReference>
<evidence type="ECO:0000256" key="5">
    <source>
        <dbReference type="PROSITE-ProRule" id="PRU00169"/>
    </source>
</evidence>
<dbReference type="InterPro" id="IPR001789">
    <property type="entry name" value="Sig_transdc_resp-reg_receiver"/>
</dbReference>
<gene>
    <name evidence="10" type="ORF">H9653_04765</name>
</gene>
<dbReference type="Proteomes" id="UP000606724">
    <property type="component" value="Unassembled WGS sequence"/>
</dbReference>
<dbReference type="Pfam" id="PF02518">
    <property type="entry name" value="HATPase_c"/>
    <property type="match status" value="1"/>
</dbReference>
<accession>A0ABR8RHW9</accession>
<comment type="caution">
    <text evidence="10">The sequence shown here is derived from an EMBL/GenBank/DDBJ whole genome shotgun (WGS) entry which is preliminary data.</text>
</comment>
<dbReference type="SUPFAM" id="SSF47384">
    <property type="entry name" value="Homodimeric domain of signal transducing histidine kinase"/>
    <property type="match status" value="1"/>
</dbReference>
<evidence type="ECO:0000256" key="6">
    <source>
        <dbReference type="SAM" id="Coils"/>
    </source>
</evidence>
<keyword evidence="4" id="KW-0902">Two-component regulatory system</keyword>
<keyword evidence="3 5" id="KW-0597">Phosphoprotein</keyword>
<dbReference type="SMART" id="SM00387">
    <property type="entry name" value="HATPase_c"/>
    <property type="match status" value="1"/>
</dbReference>
<dbReference type="Gene3D" id="3.40.50.2300">
    <property type="match status" value="1"/>
</dbReference>
<dbReference type="Pfam" id="PF00072">
    <property type="entry name" value="Response_reg"/>
    <property type="match status" value="1"/>
</dbReference>
<dbReference type="InterPro" id="IPR004358">
    <property type="entry name" value="Sig_transdc_His_kin-like_C"/>
</dbReference>
<dbReference type="InterPro" id="IPR036097">
    <property type="entry name" value="HisK_dim/P_sf"/>
</dbReference>
<dbReference type="InterPro" id="IPR005467">
    <property type="entry name" value="His_kinase_dom"/>
</dbReference>
<evidence type="ECO:0000256" key="1">
    <source>
        <dbReference type="ARBA" id="ARBA00000085"/>
    </source>
</evidence>
<dbReference type="InterPro" id="IPR011006">
    <property type="entry name" value="CheY-like_superfamily"/>
</dbReference>
<evidence type="ECO:0000313" key="11">
    <source>
        <dbReference type="Proteomes" id="UP000606724"/>
    </source>
</evidence>
<dbReference type="SMART" id="SM00448">
    <property type="entry name" value="REC"/>
    <property type="match status" value="1"/>
</dbReference>
<dbReference type="SUPFAM" id="SSF55874">
    <property type="entry name" value="ATPase domain of HSP90 chaperone/DNA topoisomerase II/histidine kinase"/>
    <property type="match status" value="1"/>
</dbReference>
<dbReference type="CDD" id="cd17546">
    <property type="entry name" value="REC_hyHK_CKI1_RcsC-like"/>
    <property type="match status" value="1"/>
</dbReference>
<keyword evidence="7" id="KW-0812">Transmembrane</keyword>
<dbReference type="PROSITE" id="PS50109">
    <property type="entry name" value="HIS_KIN"/>
    <property type="match status" value="1"/>
</dbReference>
<feature type="domain" description="Histidine kinase" evidence="8">
    <location>
        <begin position="380"/>
        <end position="651"/>
    </location>
</feature>
<organism evidence="10 11">
    <name type="scientific">Psychrobacter communis</name>
    <dbReference type="NCBI Taxonomy" id="2762238"/>
    <lineage>
        <taxon>Bacteria</taxon>
        <taxon>Pseudomonadati</taxon>
        <taxon>Pseudomonadota</taxon>
        <taxon>Gammaproteobacteria</taxon>
        <taxon>Moraxellales</taxon>
        <taxon>Moraxellaceae</taxon>
        <taxon>Psychrobacter</taxon>
    </lineage>
</organism>
<dbReference type="SUPFAM" id="SSF52172">
    <property type="entry name" value="CheY-like"/>
    <property type="match status" value="1"/>
</dbReference>
<evidence type="ECO:0000256" key="7">
    <source>
        <dbReference type="SAM" id="Phobius"/>
    </source>
</evidence>
<evidence type="ECO:0000259" key="8">
    <source>
        <dbReference type="PROSITE" id="PS50109"/>
    </source>
</evidence>
<dbReference type="SUPFAM" id="SSF55785">
    <property type="entry name" value="PYP-like sensor domain (PAS domain)"/>
    <property type="match status" value="1"/>
</dbReference>
<sequence length="977" mass="111743">MQQFQSLQRLLIFYTLTLLAMLSVYYFTMFYEIRQDSKQDSIESFYALQYEISELANPDNTDIKKVLKKPFLKDISYQLIFMMPSGQTYIHRHTRPNEREFAGITFPNVITSLPSASNHHSAYELNNRNLVGTIGLENGHKVYLILRHEALDINWMSYRYWLPLMTAILLFAMALLYTLKRRANWEQLLIYTDELSSHTKDGYITPPFIEKKTTDEFLRLGHALSRISYQLHSNHRRITTLKHRLERLVDHAPLPMLMIMRHGQISFFNHRFEQVFDTTFHSDSNYQLTDFFFAKDESTQALLQKLADLRVTRTLLVYGLHNKKAYQLHITPWFGEHGQVHGFTVLLNNIHELVEQTAHLEQQNRQLQRQLDEFEALKSTMGHNLRLPLEAMIDTLEPINPDNLSAKQHQIVTTLTQTSHSMLTMLNDMLDIGEIEVRTSRLSIEAVDIYKLGQQVSQSMVESLRQQGLELLYFFAPDSPRCIDTDYRRLRQILRNLLDNAIKFTNSGYVSLTIDAVTNADIADIKSTSIGEVDKEHISNNSHDTNHGNLDKSNTTIHPSHDWIRFSIKDSGTGIDIAKQHQLLTYFNESNSQNSVHIKNHPINYAHKNSAIKGLGLNDVNSFAKLLGGFIEMKSTLNKGSTFKLYLPCRRPAYQPIYHFNPQLTYIHLIAVIKQPLRAKHLRDLCAYLSIPATISTSIDRVALEQINNKLAQDAQKLAPILLLDYEYYEDITLALSHQINIDDKNIDAENKLEKSEDKARIDIDKQQALNSLLSNTALPKILVSMKAERRIPSMLLDQCDGFLNKPLDVALSLSELLRLTLPVRQTLLPQITSQENKQQSSSPLGADNAAHETLAPLILVVEDSPTNQKIACKILEKIGYRSIVAEDGQQALDKLQAQRQEIALILMDCRMPVMDGLQATQAIRAQGDDIPIVALTANNSEEDKIACLQVGMDEFLAKPINKQKLKTVLQTLIKNQ</sequence>
<keyword evidence="6" id="KW-0175">Coiled coil</keyword>
<dbReference type="EMBL" id="JACSQR010000008">
    <property type="protein sequence ID" value="MBD7947331.1"/>
    <property type="molecule type" value="Genomic_DNA"/>
</dbReference>
<proteinExistence type="predicted"/>
<dbReference type="EC" id="2.7.13.3" evidence="2"/>
<feature type="domain" description="Response regulatory" evidence="9">
    <location>
        <begin position="858"/>
        <end position="974"/>
    </location>
</feature>
<evidence type="ECO:0000256" key="2">
    <source>
        <dbReference type="ARBA" id="ARBA00012438"/>
    </source>
</evidence>
<evidence type="ECO:0000313" key="10">
    <source>
        <dbReference type="EMBL" id="MBD7947331.1"/>
    </source>
</evidence>
<dbReference type="RefSeq" id="WP_191690847.1">
    <property type="nucleotide sequence ID" value="NZ_JACSQR010000008.1"/>
</dbReference>
<feature type="transmembrane region" description="Helical" evidence="7">
    <location>
        <begin position="160"/>
        <end position="179"/>
    </location>
</feature>
<keyword evidence="7" id="KW-0472">Membrane</keyword>
<dbReference type="Gene3D" id="1.10.287.130">
    <property type="match status" value="1"/>
</dbReference>
<dbReference type="PROSITE" id="PS50110">
    <property type="entry name" value="RESPONSE_REGULATORY"/>
    <property type="match status" value="1"/>
</dbReference>
<dbReference type="PANTHER" id="PTHR45339:SF1">
    <property type="entry name" value="HYBRID SIGNAL TRANSDUCTION HISTIDINE KINASE J"/>
    <property type="match status" value="1"/>
</dbReference>
<comment type="catalytic activity">
    <reaction evidence="1">
        <text>ATP + protein L-histidine = ADP + protein N-phospho-L-histidine.</text>
        <dbReference type="EC" id="2.7.13.3"/>
    </reaction>
</comment>
<reference evidence="10 11" key="1">
    <citation type="submission" date="2020-08" db="EMBL/GenBank/DDBJ databases">
        <title>A Genomic Blueprint of the Chicken Gut Microbiome.</title>
        <authorList>
            <person name="Gilroy R."/>
            <person name="Ravi A."/>
            <person name="Getino M."/>
            <person name="Pursley I."/>
            <person name="Horton D.L."/>
            <person name="Alikhan N.-F."/>
            <person name="Baker D."/>
            <person name="Gharbi K."/>
            <person name="Hall N."/>
            <person name="Watson M."/>
            <person name="Adriaenssens E.M."/>
            <person name="Foster-Nyarko E."/>
            <person name="Jarju S."/>
            <person name="Secka A."/>
            <person name="Antonio M."/>
            <person name="Oren A."/>
            <person name="Chaudhuri R."/>
            <person name="La Ragione R.M."/>
            <person name="Hildebrand F."/>
            <person name="Pallen M.J."/>
        </authorList>
    </citation>
    <scope>NUCLEOTIDE SEQUENCE [LARGE SCALE GENOMIC DNA]</scope>
    <source>
        <strain evidence="10 11">Sa4CVA2</strain>
    </source>
</reference>
<feature type="modified residue" description="4-aspartylphosphate" evidence="5">
    <location>
        <position position="909"/>
    </location>
</feature>
<evidence type="ECO:0000256" key="4">
    <source>
        <dbReference type="ARBA" id="ARBA00023012"/>
    </source>
</evidence>
<evidence type="ECO:0000256" key="3">
    <source>
        <dbReference type="ARBA" id="ARBA00022553"/>
    </source>
</evidence>
<feature type="transmembrane region" description="Helical" evidence="7">
    <location>
        <begin position="12"/>
        <end position="31"/>
    </location>
</feature>
<dbReference type="InterPro" id="IPR003594">
    <property type="entry name" value="HATPase_dom"/>
</dbReference>
<dbReference type="Gene3D" id="3.30.450.20">
    <property type="entry name" value="PAS domain"/>
    <property type="match status" value="1"/>
</dbReference>
<keyword evidence="7" id="KW-1133">Transmembrane helix</keyword>
<feature type="coiled-coil region" evidence="6">
    <location>
        <begin position="350"/>
        <end position="380"/>
    </location>
</feature>
<evidence type="ECO:0000259" key="9">
    <source>
        <dbReference type="PROSITE" id="PS50110"/>
    </source>
</evidence>
<dbReference type="PRINTS" id="PR00344">
    <property type="entry name" value="BCTRLSENSOR"/>
</dbReference>
<name>A0ABR8RHW9_9GAMM</name>
<dbReference type="InterPro" id="IPR036890">
    <property type="entry name" value="HATPase_C_sf"/>
</dbReference>
<keyword evidence="11" id="KW-1185">Reference proteome</keyword>
<dbReference type="Gene3D" id="3.30.565.10">
    <property type="entry name" value="Histidine kinase-like ATPase, C-terminal domain"/>
    <property type="match status" value="1"/>
</dbReference>
<protein>
    <recommendedName>
        <fullName evidence="2">histidine kinase</fullName>
        <ecNumber evidence="2">2.7.13.3</ecNumber>
    </recommendedName>
</protein>
<dbReference type="PANTHER" id="PTHR45339">
    <property type="entry name" value="HYBRID SIGNAL TRANSDUCTION HISTIDINE KINASE J"/>
    <property type="match status" value="1"/>
</dbReference>